<sequence>MSKFKMMAAIASLALSSFYACANGFSSAGNLTIGSDMTYYPYEYVKNDQPQGFDIEFMTQVAKLMNRKPVFMDTRFANLVVGLMSGKYDIMSSSLYITPQRLQAMDMIPYLKGGQAIVMLASAPKNLTNMTMLCGKKVATMQGSFAAKQMRVANDSLCADSATHQKIIIEEYPSNPEATRALFSHAADAQLTDAALSKGLTDRFKNRLKVTSDELLTPVLIGIGVRKGDTEVKEALTRAITEYQQTPGYQQLLQRYGFTRLTPQDIATLMPK</sequence>
<feature type="chain" id="PRO_5012824253" description="Solute-binding protein family 3/N-terminal domain-containing protein" evidence="3">
    <location>
        <begin position="23"/>
        <end position="272"/>
    </location>
</feature>
<dbReference type="EMBL" id="CP015579">
    <property type="protein sequence ID" value="ARU93348.1"/>
    <property type="molecule type" value="Genomic_DNA"/>
</dbReference>
<evidence type="ECO:0000256" key="3">
    <source>
        <dbReference type="SAM" id="SignalP"/>
    </source>
</evidence>
<evidence type="ECO:0000313" key="5">
    <source>
        <dbReference type="EMBL" id="ARU93348.1"/>
    </source>
</evidence>
<evidence type="ECO:0000313" key="8">
    <source>
        <dbReference type="Proteomes" id="UP000195814"/>
    </source>
</evidence>
<feature type="domain" description="Solute-binding protein family 3/N-terminal" evidence="4">
    <location>
        <begin position="30"/>
        <end position="260"/>
    </location>
</feature>
<dbReference type="Pfam" id="PF00497">
    <property type="entry name" value="SBP_bac_3"/>
    <property type="match status" value="1"/>
</dbReference>
<feature type="signal peptide" evidence="3">
    <location>
        <begin position="1"/>
        <end position="22"/>
    </location>
</feature>
<reference evidence="7 8" key="1">
    <citation type="submission" date="2016-05" db="EMBL/GenBank/DDBJ databases">
        <title>Complete genome sequence of two 2,5-diketo-D-glunonic acid producing strain Tatumella citrea.</title>
        <authorList>
            <person name="Duan C."/>
            <person name="Yang J."/>
            <person name="Yang S."/>
        </authorList>
    </citation>
    <scope>NUCLEOTIDE SEQUENCE [LARGE SCALE GENOMIC DNA]</scope>
    <source>
        <strain evidence="6 7">ATCC 39140</strain>
        <strain evidence="5 8">DSM 13699</strain>
    </source>
</reference>
<dbReference type="EMBL" id="CP015581">
    <property type="protein sequence ID" value="ARU97386.1"/>
    <property type="molecule type" value="Genomic_DNA"/>
</dbReference>
<dbReference type="Proteomes" id="UP000195814">
    <property type="component" value="Chromosome"/>
</dbReference>
<dbReference type="InterPro" id="IPR001638">
    <property type="entry name" value="Solute-binding_3/MltF_N"/>
</dbReference>
<evidence type="ECO:0000313" key="7">
    <source>
        <dbReference type="Proteomes" id="UP000195729"/>
    </source>
</evidence>
<gene>
    <name evidence="5" type="ORF">A7K98_05825</name>
    <name evidence="6" type="ORF">A7K99_05825</name>
</gene>
<dbReference type="Gene3D" id="3.40.190.10">
    <property type="entry name" value="Periplasmic binding protein-like II"/>
    <property type="match status" value="2"/>
</dbReference>
<name>A0A1Y0L6R1_TATCI</name>
<dbReference type="PANTHER" id="PTHR35936:SF17">
    <property type="entry name" value="ARGININE-BINDING EXTRACELLULAR PROTEIN ARTP"/>
    <property type="match status" value="1"/>
</dbReference>
<dbReference type="OrthoDB" id="8611212at2"/>
<dbReference type="AlphaFoldDB" id="A0A1Y0L6R1"/>
<organism evidence="5 8">
    <name type="scientific">Tatumella citrea</name>
    <name type="common">Pantoea citrea</name>
    <dbReference type="NCBI Taxonomy" id="53336"/>
    <lineage>
        <taxon>Bacteria</taxon>
        <taxon>Pseudomonadati</taxon>
        <taxon>Pseudomonadota</taxon>
        <taxon>Gammaproteobacteria</taxon>
        <taxon>Enterobacterales</taxon>
        <taxon>Erwiniaceae</taxon>
        <taxon>Tatumella</taxon>
    </lineage>
</organism>
<protein>
    <recommendedName>
        <fullName evidence="4">Solute-binding protein family 3/N-terminal domain-containing protein</fullName>
    </recommendedName>
</protein>
<keyword evidence="7" id="KW-1185">Reference proteome</keyword>
<comment type="similarity">
    <text evidence="1">Belongs to the bacterial solute-binding protein 3 family.</text>
</comment>
<dbReference type="Proteomes" id="UP000195729">
    <property type="component" value="Chromosome"/>
</dbReference>
<dbReference type="RefSeq" id="WP_087487720.1">
    <property type="nucleotide sequence ID" value="NZ_CP015579.1"/>
</dbReference>
<accession>A0A1Y0L6R1</accession>
<evidence type="ECO:0000313" key="6">
    <source>
        <dbReference type="EMBL" id="ARU97386.1"/>
    </source>
</evidence>
<keyword evidence="2 3" id="KW-0732">Signal</keyword>
<evidence type="ECO:0000259" key="4">
    <source>
        <dbReference type="SMART" id="SM00062"/>
    </source>
</evidence>
<dbReference type="PROSITE" id="PS51257">
    <property type="entry name" value="PROKAR_LIPOPROTEIN"/>
    <property type="match status" value="1"/>
</dbReference>
<dbReference type="SMART" id="SM00062">
    <property type="entry name" value="PBPb"/>
    <property type="match status" value="1"/>
</dbReference>
<evidence type="ECO:0000256" key="1">
    <source>
        <dbReference type="ARBA" id="ARBA00010333"/>
    </source>
</evidence>
<dbReference type="PANTHER" id="PTHR35936">
    <property type="entry name" value="MEMBRANE-BOUND LYTIC MUREIN TRANSGLYCOSYLASE F"/>
    <property type="match status" value="1"/>
</dbReference>
<dbReference type="SUPFAM" id="SSF53850">
    <property type="entry name" value="Periplasmic binding protein-like II"/>
    <property type="match status" value="1"/>
</dbReference>
<proteinExistence type="inferred from homology"/>
<evidence type="ECO:0000256" key="2">
    <source>
        <dbReference type="ARBA" id="ARBA00022729"/>
    </source>
</evidence>
<dbReference type="KEGG" id="tci:A7K98_05825"/>